<gene>
    <name evidence="1" type="ORF">TGEB3V08_LOCUS4035</name>
</gene>
<name>A0A7R9PJZ2_TIMGE</name>
<sequence>MKRETPYNSTIKNARAPYSISTYDYRTCLRQHGSSLPQRENVELIAIKDGRQPWTRFCPLFLVLFTVALNYEVEREGVTLQALSLADEKLNNCRSNTASTTLNGSVRDVEMMVQLQHSTNAVQQWIPKFVMLKLPSKTRVKLDNEAVKKEVRVLIERSEELEQYMRLNNVLIVGIPKLEKENVTDIDLKIGQKIGVNITASDIDIAHRLPQLRAGKPPTIIVKFVRRTIKVDFMREKAKLRNTNSVSLVDAPAHNIYLNEHLTFVWVKKGHICIREEEGKPAVLYNEGKKWEVNINENANGLNYSFLLSQTKVGNSSQDCTGQVLAPP</sequence>
<accession>A0A7R9PJZ2</accession>
<protein>
    <submittedName>
        <fullName evidence="1">Uncharacterized protein</fullName>
    </submittedName>
</protein>
<evidence type="ECO:0000313" key="1">
    <source>
        <dbReference type="EMBL" id="CAD7590176.1"/>
    </source>
</evidence>
<dbReference type="EMBL" id="OE840357">
    <property type="protein sequence ID" value="CAD7590176.1"/>
    <property type="molecule type" value="Genomic_DNA"/>
</dbReference>
<organism evidence="1">
    <name type="scientific">Timema genevievae</name>
    <name type="common">Walking stick</name>
    <dbReference type="NCBI Taxonomy" id="629358"/>
    <lineage>
        <taxon>Eukaryota</taxon>
        <taxon>Metazoa</taxon>
        <taxon>Ecdysozoa</taxon>
        <taxon>Arthropoda</taxon>
        <taxon>Hexapoda</taxon>
        <taxon>Insecta</taxon>
        <taxon>Pterygota</taxon>
        <taxon>Neoptera</taxon>
        <taxon>Polyneoptera</taxon>
        <taxon>Phasmatodea</taxon>
        <taxon>Timematodea</taxon>
        <taxon>Timematoidea</taxon>
        <taxon>Timematidae</taxon>
        <taxon>Timema</taxon>
    </lineage>
</organism>
<dbReference type="AlphaFoldDB" id="A0A7R9PJZ2"/>
<reference evidence="1" key="1">
    <citation type="submission" date="2020-11" db="EMBL/GenBank/DDBJ databases">
        <authorList>
            <person name="Tran Van P."/>
        </authorList>
    </citation>
    <scope>NUCLEOTIDE SEQUENCE</scope>
</reference>
<proteinExistence type="predicted"/>